<dbReference type="Gene3D" id="3.30.160.140">
    <property type="entry name" value="Shew3726-like"/>
    <property type="match status" value="1"/>
</dbReference>
<dbReference type="KEGG" id="rmn:TK49_21170"/>
<dbReference type="EMBL" id="UGVE01000002">
    <property type="protein sequence ID" value="SUE35469.1"/>
    <property type="molecule type" value="Genomic_DNA"/>
</dbReference>
<dbReference type="Proteomes" id="UP001190002">
    <property type="component" value="Unassembled WGS sequence"/>
</dbReference>
<name>A0A0D5AWY9_9RALS</name>
<evidence type="ECO:0000313" key="2">
    <source>
        <dbReference type="EMBL" id="SUE35469.1"/>
    </source>
</evidence>
<dbReference type="RefSeq" id="WP_045219776.1">
    <property type="nucleotide sequence ID" value="NZ_BAAAEC010000011.1"/>
</dbReference>
<dbReference type="EMBL" id="CATVXE010000015">
    <property type="protein sequence ID" value="CAJ0689619.1"/>
    <property type="molecule type" value="Genomic_DNA"/>
</dbReference>
<evidence type="ECO:0000313" key="4">
    <source>
        <dbReference type="Proteomes" id="UP001190002"/>
    </source>
</evidence>
<accession>A0A0D5AWY9</accession>
<evidence type="ECO:0000313" key="3">
    <source>
        <dbReference type="Proteomes" id="UP000255008"/>
    </source>
</evidence>
<dbReference type="InterPro" id="IPR009962">
    <property type="entry name" value="DUF1488"/>
</dbReference>
<dbReference type="GeneID" id="34793914"/>
<comment type="caution">
    <text evidence="1">The sequence shown here is derived from an EMBL/GenBank/DDBJ whole genome shotgun (WGS) entry which is preliminary data.</text>
</comment>
<reference evidence="2 3" key="1">
    <citation type="submission" date="2018-06" db="EMBL/GenBank/DDBJ databases">
        <authorList>
            <consortium name="Pathogen Informatics"/>
            <person name="Doyle S."/>
        </authorList>
    </citation>
    <scope>NUCLEOTIDE SEQUENCE [LARGE SCALE GENOMIC DNA]</scope>
    <source>
        <strain evidence="2 3">NCTC10894</strain>
    </source>
</reference>
<protein>
    <submittedName>
        <fullName evidence="2">Protein of uncharacterized function (DUF1488)</fullName>
    </submittedName>
</protein>
<sequence>MNISFTGKTFRSVGDLFFQAIVDGKAVSCFVTSEALSLCDCAHQKATAEEVYRNYRDWIEQAASDLIRAGALAPVIVRGRDLAASRASLPHGGVPSYDLDRARQLRLVPRSSR</sequence>
<gene>
    <name evidence="2" type="ORF">NCTC10894_03483</name>
    <name evidence="1" type="ORF">R77591_03447</name>
</gene>
<proteinExistence type="predicted"/>
<organism evidence="1 4">
    <name type="scientific">Ralstonia mannitolilytica</name>
    <dbReference type="NCBI Taxonomy" id="105219"/>
    <lineage>
        <taxon>Bacteria</taxon>
        <taxon>Pseudomonadati</taxon>
        <taxon>Pseudomonadota</taxon>
        <taxon>Betaproteobacteria</taxon>
        <taxon>Burkholderiales</taxon>
        <taxon>Burkholderiaceae</taxon>
        <taxon>Ralstonia</taxon>
    </lineage>
</organism>
<dbReference type="Proteomes" id="UP000255008">
    <property type="component" value="Unassembled WGS sequence"/>
</dbReference>
<dbReference type="Pfam" id="PF07369">
    <property type="entry name" value="DUF1488"/>
    <property type="match status" value="1"/>
</dbReference>
<dbReference type="AlphaFoldDB" id="A0A0D5AWY9"/>
<reference evidence="1" key="2">
    <citation type="submission" date="2023-07" db="EMBL/GenBank/DDBJ databases">
        <authorList>
            <person name="Peeters C."/>
        </authorList>
    </citation>
    <scope>NUCLEOTIDE SEQUENCE</scope>
    <source>
        <strain evidence="1">R-77591</strain>
    </source>
</reference>
<dbReference type="SUPFAM" id="SSF160272">
    <property type="entry name" value="Shew3726-like"/>
    <property type="match status" value="1"/>
</dbReference>
<dbReference type="InterPro" id="IPR036692">
    <property type="entry name" value="Shew3726-like_sf"/>
</dbReference>
<dbReference type="OrthoDB" id="8926202at2"/>
<evidence type="ECO:0000313" key="1">
    <source>
        <dbReference type="EMBL" id="CAJ0689619.1"/>
    </source>
</evidence>